<dbReference type="PROSITE" id="PS00512">
    <property type="entry name" value="ALPHA_GALACTOSIDASE"/>
    <property type="match status" value="1"/>
</dbReference>
<comment type="caution">
    <text evidence="4">The sequence shown here is derived from an EMBL/GenBank/DDBJ whole genome shotgun (WGS) entry which is preliminary data.</text>
</comment>
<feature type="region of interest" description="Disordered" evidence="3">
    <location>
        <begin position="43"/>
        <end position="62"/>
    </location>
</feature>
<dbReference type="Pfam" id="PF02065">
    <property type="entry name" value="Melibiase"/>
    <property type="match status" value="1"/>
</dbReference>
<accession>A0A5J4P636</accession>
<keyword evidence="1 4" id="KW-0378">Hydrolase</keyword>
<sequence>MNNWGATYFDFDEPKLTRINDDAAKMGFELFLLDDGWFGKKYPRNSDNAGLGDWQTNTAKLP</sequence>
<dbReference type="InterPro" id="IPR017853">
    <property type="entry name" value="GH"/>
</dbReference>
<gene>
    <name evidence="4" type="ORF">EZS27_044215</name>
</gene>
<evidence type="ECO:0000256" key="3">
    <source>
        <dbReference type="SAM" id="MobiDB-lite"/>
    </source>
</evidence>
<feature type="non-terminal residue" evidence="4">
    <location>
        <position position="62"/>
    </location>
</feature>
<dbReference type="InterPro" id="IPR013785">
    <property type="entry name" value="Aldolase_TIM"/>
</dbReference>
<proteinExistence type="predicted"/>
<dbReference type="GO" id="GO:0004557">
    <property type="term" value="F:alpha-galactosidase activity"/>
    <property type="evidence" value="ECO:0007669"/>
    <property type="project" value="UniProtKB-EC"/>
</dbReference>
<name>A0A5J4P636_9ZZZZ</name>
<reference evidence="4" key="1">
    <citation type="submission" date="2019-03" db="EMBL/GenBank/DDBJ databases">
        <title>Single cell metagenomics reveals metabolic interactions within the superorganism composed of flagellate Streblomastix strix and complex community of Bacteroidetes bacteria on its surface.</title>
        <authorList>
            <person name="Treitli S.C."/>
            <person name="Kolisko M."/>
            <person name="Husnik F."/>
            <person name="Keeling P."/>
            <person name="Hampl V."/>
        </authorList>
    </citation>
    <scope>NUCLEOTIDE SEQUENCE</scope>
    <source>
        <strain evidence="4">STM</strain>
    </source>
</reference>
<dbReference type="AlphaFoldDB" id="A0A5J4P636"/>
<dbReference type="EMBL" id="SNRY01011750">
    <property type="protein sequence ID" value="KAA6304141.1"/>
    <property type="molecule type" value="Genomic_DNA"/>
</dbReference>
<evidence type="ECO:0000256" key="1">
    <source>
        <dbReference type="ARBA" id="ARBA00022801"/>
    </source>
</evidence>
<keyword evidence="2 4" id="KW-0326">Glycosidase</keyword>
<dbReference type="SUPFAM" id="SSF51445">
    <property type="entry name" value="(Trans)glycosidases"/>
    <property type="match status" value="1"/>
</dbReference>
<dbReference type="Gene3D" id="3.20.20.70">
    <property type="entry name" value="Aldolase class I"/>
    <property type="match status" value="1"/>
</dbReference>
<protein>
    <submittedName>
        <fullName evidence="4">Alpha-galactosidase</fullName>
        <ecNumber evidence="4">3.2.1.22</ecNumber>
    </submittedName>
</protein>
<dbReference type="InterPro" id="IPR000111">
    <property type="entry name" value="Glyco_hydro_27/36_CS"/>
</dbReference>
<dbReference type="GO" id="GO:0005975">
    <property type="term" value="P:carbohydrate metabolic process"/>
    <property type="evidence" value="ECO:0007669"/>
    <property type="project" value="InterPro"/>
</dbReference>
<organism evidence="4">
    <name type="scientific">termite gut metagenome</name>
    <dbReference type="NCBI Taxonomy" id="433724"/>
    <lineage>
        <taxon>unclassified sequences</taxon>
        <taxon>metagenomes</taxon>
        <taxon>organismal metagenomes</taxon>
    </lineage>
</organism>
<evidence type="ECO:0000313" key="4">
    <source>
        <dbReference type="EMBL" id="KAA6304141.1"/>
    </source>
</evidence>
<dbReference type="EC" id="3.2.1.22" evidence="4"/>
<evidence type="ECO:0000256" key="2">
    <source>
        <dbReference type="ARBA" id="ARBA00023295"/>
    </source>
</evidence>